<dbReference type="Gene3D" id="3.50.50.60">
    <property type="entry name" value="FAD/NAD(P)-binding domain"/>
    <property type="match status" value="1"/>
</dbReference>
<dbReference type="Pfam" id="PF01494">
    <property type="entry name" value="FAD_binding_3"/>
    <property type="match status" value="1"/>
</dbReference>
<dbReference type="PRINTS" id="PR00420">
    <property type="entry name" value="RNGMNOXGNASE"/>
</dbReference>
<evidence type="ECO:0000259" key="7">
    <source>
        <dbReference type="Pfam" id="PF01494"/>
    </source>
</evidence>
<dbReference type="EMBL" id="MU001872">
    <property type="protein sequence ID" value="KAF2795015.1"/>
    <property type="molecule type" value="Genomic_DNA"/>
</dbReference>
<dbReference type="PANTHER" id="PTHR13789:SF315">
    <property type="entry name" value="FAD-DEPENDENT MONOOXYGENASE MDPD"/>
    <property type="match status" value="1"/>
</dbReference>
<name>A0A6A6XGI5_9PLEO</name>
<evidence type="ECO:0000256" key="3">
    <source>
        <dbReference type="ARBA" id="ARBA00022630"/>
    </source>
</evidence>
<comment type="similarity">
    <text evidence="2">Belongs to the paxM FAD-dependent monooxygenase family.</text>
</comment>
<dbReference type="PANTHER" id="PTHR13789">
    <property type="entry name" value="MONOOXYGENASE"/>
    <property type="match status" value="1"/>
</dbReference>
<evidence type="ECO:0000256" key="5">
    <source>
        <dbReference type="ARBA" id="ARBA00023002"/>
    </source>
</evidence>
<accession>A0A6A6XGI5</accession>
<evidence type="ECO:0000256" key="2">
    <source>
        <dbReference type="ARBA" id="ARBA00007992"/>
    </source>
</evidence>
<evidence type="ECO:0000256" key="6">
    <source>
        <dbReference type="ARBA" id="ARBA00023033"/>
    </source>
</evidence>
<dbReference type="SUPFAM" id="SSF51905">
    <property type="entry name" value="FAD/NAD(P)-binding domain"/>
    <property type="match status" value="1"/>
</dbReference>
<dbReference type="InterPro" id="IPR002938">
    <property type="entry name" value="FAD-bd"/>
</dbReference>
<gene>
    <name evidence="8" type="ORF">K505DRAFT_302897</name>
</gene>
<keyword evidence="3" id="KW-0285">Flavoprotein</keyword>
<evidence type="ECO:0000256" key="1">
    <source>
        <dbReference type="ARBA" id="ARBA00001974"/>
    </source>
</evidence>
<sequence length="516" mass="57468">MKTNHKFVTHGDQDEFEPANWTMNMTARLPARAPETKLSILIVGAGFSGLVSALECWRNGHNVVGILDRNQGPLYTGDLIILQPSALRFLVHWPDMLQELDQDRVEAPVYYRKHTGEVILGPTTPTYNDPEFLEERKGVPFAAPVQIRVKFYRMLLRQVAKIGLKVSYNQQVVKYFEKEDSGLGGVVTKDGSIHMAHLVVAADAFRSASELLIAGEQMPTRSSGMSVYRTAFPTELALEQEAFRKKWGDFVTAGGRGAKEYWLGPGMHLGLFVSPEVTAWGFTPRDQFLIPGGAEPVESWDADVDPESVIKVLERVPDWDPAAAAIIRAAPKGTVIHWPLLWRNLRPEWTSKGARVVQVGDCAHSNVPTSVSGGTMAIEDAVTLAASLRISCSAGEGRNAPLGARIYNLLRYQRVSCAQKMAFVNSQLLAATDWTSIEKDPMQVRLRFPRWVFQHDPERYVYEKYGQAFAHLSQGTPFQNTNFPPGHKFKPWTIEQVHEDIAAGKSAVDLLDGDWS</sequence>
<dbReference type="InterPro" id="IPR050493">
    <property type="entry name" value="FAD-dep_Monooxygenase_BioMet"/>
</dbReference>
<dbReference type="OrthoDB" id="16820at2759"/>
<keyword evidence="9" id="KW-1185">Reference proteome</keyword>
<evidence type="ECO:0000313" key="8">
    <source>
        <dbReference type="EMBL" id="KAF2795015.1"/>
    </source>
</evidence>
<dbReference type="InterPro" id="IPR036188">
    <property type="entry name" value="FAD/NAD-bd_sf"/>
</dbReference>
<dbReference type="GO" id="GO:0004497">
    <property type="term" value="F:monooxygenase activity"/>
    <property type="evidence" value="ECO:0007669"/>
    <property type="project" value="UniProtKB-KW"/>
</dbReference>
<feature type="domain" description="FAD-binding" evidence="7">
    <location>
        <begin position="38"/>
        <end position="389"/>
    </location>
</feature>
<organism evidence="8 9">
    <name type="scientific">Melanomma pulvis-pyrius CBS 109.77</name>
    <dbReference type="NCBI Taxonomy" id="1314802"/>
    <lineage>
        <taxon>Eukaryota</taxon>
        <taxon>Fungi</taxon>
        <taxon>Dikarya</taxon>
        <taxon>Ascomycota</taxon>
        <taxon>Pezizomycotina</taxon>
        <taxon>Dothideomycetes</taxon>
        <taxon>Pleosporomycetidae</taxon>
        <taxon>Pleosporales</taxon>
        <taxon>Melanommataceae</taxon>
        <taxon>Melanomma</taxon>
    </lineage>
</organism>
<dbReference type="AlphaFoldDB" id="A0A6A6XGI5"/>
<keyword evidence="5" id="KW-0560">Oxidoreductase</keyword>
<comment type="cofactor">
    <cofactor evidence="1">
        <name>FAD</name>
        <dbReference type="ChEBI" id="CHEBI:57692"/>
    </cofactor>
</comment>
<proteinExistence type="inferred from homology"/>
<reference evidence="8" key="1">
    <citation type="journal article" date="2020" name="Stud. Mycol.">
        <title>101 Dothideomycetes genomes: a test case for predicting lifestyles and emergence of pathogens.</title>
        <authorList>
            <person name="Haridas S."/>
            <person name="Albert R."/>
            <person name="Binder M."/>
            <person name="Bloem J."/>
            <person name="Labutti K."/>
            <person name="Salamov A."/>
            <person name="Andreopoulos B."/>
            <person name="Baker S."/>
            <person name="Barry K."/>
            <person name="Bills G."/>
            <person name="Bluhm B."/>
            <person name="Cannon C."/>
            <person name="Castanera R."/>
            <person name="Culley D."/>
            <person name="Daum C."/>
            <person name="Ezra D."/>
            <person name="Gonzalez J."/>
            <person name="Henrissat B."/>
            <person name="Kuo A."/>
            <person name="Liang C."/>
            <person name="Lipzen A."/>
            <person name="Lutzoni F."/>
            <person name="Magnuson J."/>
            <person name="Mondo S."/>
            <person name="Nolan M."/>
            <person name="Ohm R."/>
            <person name="Pangilinan J."/>
            <person name="Park H.-J."/>
            <person name="Ramirez L."/>
            <person name="Alfaro M."/>
            <person name="Sun H."/>
            <person name="Tritt A."/>
            <person name="Yoshinaga Y."/>
            <person name="Zwiers L.-H."/>
            <person name="Turgeon B."/>
            <person name="Goodwin S."/>
            <person name="Spatafora J."/>
            <person name="Crous P."/>
            <person name="Grigoriev I."/>
        </authorList>
    </citation>
    <scope>NUCLEOTIDE SEQUENCE</scope>
    <source>
        <strain evidence="8">CBS 109.77</strain>
    </source>
</reference>
<keyword evidence="4" id="KW-0274">FAD</keyword>
<evidence type="ECO:0000256" key="4">
    <source>
        <dbReference type="ARBA" id="ARBA00022827"/>
    </source>
</evidence>
<keyword evidence="6" id="KW-0503">Monooxygenase</keyword>
<dbReference type="Proteomes" id="UP000799757">
    <property type="component" value="Unassembled WGS sequence"/>
</dbReference>
<protein>
    <submittedName>
        <fullName evidence="8">FAD/NAD(P)-binding domain-containing protein</fullName>
    </submittedName>
</protein>
<dbReference type="GO" id="GO:0071949">
    <property type="term" value="F:FAD binding"/>
    <property type="evidence" value="ECO:0007669"/>
    <property type="project" value="InterPro"/>
</dbReference>
<evidence type="ECO:0000313" key="9">
    <source>
        <dbReference type="Proteomes" id="UP000799757"/>
    </source>
</evidence>